<keyword evidence="2" id="KW-0812">Transmembrane</keyword>
<feature type="transmembrane region" description="Helical" evidence="2">
    <location>
        <begin position="51"/>
        <end position="73"/>
    </location>
</feature>
<protein>
    <recommendedName>
        <fullName evidence="3">DUF218 domain-containing protein</fullName>
    </recommendedName>
</protein>
<comment type="caution">
    <text evidence="4">The sequence shown here is derived from an EMBL/GenBank/DDBJ whole genome shotgun (WGS) entry which is preliminary data.</text>
</comment>
<feature type="domain" description="DUF218" evidence="3">
    <location>
        <begin position="161"/>
        <end position="332"/>
    </location>
</feature>
<feature type="region of interest" description="Disordered" evidence="1">
    <location>
        <begin position="1"/>
        <end position="41"/>
    </location>
</feature>
<organism evidence="4 5">
    <name type="scientific">Neorhodopirellula pilleata</name>
    <dbReference type="NCBI Taxonomy" id="2714738"/>
    <lineage>
        <taxon>Bacteria</taxon>
        <taxon>Pseudomonadati</taxon>
        <taxon>Planctomycetota</taxon>
        <taxon>Planctomycetia</taxon>
        <taxon>Pirellulales</taxon>
        <taxon>Pirellulaceae</taxon>
        <taxon>Neorhodopirellula</taxon>
    </lineage>
</organism>
<feature type="compositionally biased region" description="Polar residues" evidence="1">
    <location>
        <begin position="10"/>
        <end position="27"/>
    </location>
</feature>
<dbReference type="GO" id="GO:0043164">
    <property type="term" value="P:Gram-negative-bacterium-type cell wall biogenesis"/>
    <property type="evidence" value="ECO:0007669"/>
    <property type="project" value="TreeGrafter"/>
</dbReference>
<proteinExistence type="predicted"/>
<feature type="compositionally biased region" description="Basic and acidic residues" evidence="1">
    <location>
        <begin position="28"/>
        <end position="41"/>
    </location>
</feature>
<evidence type="ECO:0000256" key="2">
    <source>
        <dbReference type="SAM" id="Phobius"/>
    </source>
</evidence>
<keyword evidence="2" id="KW-0472">Membrane</keyword>
<evidence type="ECO:0000313" key="5">
    <source>
        <dbReference type="Proteomes" id="UP000316213"/>
    </source>
</evidence>
<dbReference type="GO" id="GO:0000270">
    <property type="term" value="P:peptidoglycan metabolic process"/>
    <property type="evidence" value="ECO:0007669"/>
    <property type="project" value="TreeGrafter"/>
</dbReference>
<reference evidence="4 5" key="1">
    <citation type="submission" date="2019-02" db="EMBL/GenBank/DDBJ databases">
        <title>Deep-cultivation of Planctomycetes and their phenomic and genomic characterization uncovers novel biology.</title>
        <authorList>
            <person name="Wiegand S."/>
            <person name="Jogler M."/>
            <person name="Boedeker C."/>
            <person name="Pinto D."/>
            <person name="Vollmers J."/>
            <person name="Rivas-Marin E."/>
            <person name="Kohn T."/>
            <person name="Peeters S.H."/>
            <person name="Heuer A."/>
            <person name="Rast P."/>
            <person name="Oberbeckmann S."/>
            <person name="Bunk B."/>
            <person name="Jeske O."/>
            <person name="Meyerdierks A."/>
            <person name="Storesund J.E."/>
            <person name="Kallscheuer N."/>
            <person name="Luecker S."/>
            <person name="Lage O.M."/>
            <person name="Pohl T."/>
            <person name="Merkel B.J."/>
            <person name="Hornburger P."/>
            <person name="Mueller R.-W."/>
            <person name="Bruemmer F."/>
            <person name="Labrenz M."/>
            <person name="Spormann A.M."/>
            <person name="Op Den Camp H."/>
            <person name="Overmann J."/>
            <person name="Amann R."/>
            <person name="Jetten M.S.M."/>
            <person name="Mascher T."/>
            <person name="Medema M.H."/>
            <person name="Devos D.P."/>
            <person name="Kaster A.-K."/>
            <person name="Ovreas L."/>
            <person name="Rohde M."/>
            <person name="Galperin M.Y."/>
            <person name="Jogler C."/>
        </authorList>
    </citation>
    <scope>NUCLEOTIDE SEQUENCE [LARGE SCALE GENOMIC DNA]</scope>
    <source>
        <strain evidence="4 5">Pla100</strain>
    </source>
</reference>
<gene>
    <name evidence="4" type="ORF">Pla100_37920</name>
</gene>
<name>A0A5C6A2Q6_9BACT</name>
<dbReference type="InterPro" id="IPR003848">
    <property type="entry name" value="DUF218"/>
</dbReference>
<keyword evidence="5" id="KW-1185">Reference proteome</keyword>
<dbReference type="AlphaFoldDB" id="A0A5C6A2Q6"/>
<dbReference type="PANTHER" id="PTHR30336:SF4">
    <property type="entry name" value="ENVELOPE BIOGENESIS FACTOR ELYC"/>
    <property type="match status" value="1"/>
</dbReference>
<feature type="transmembrane region" description="Helical" evidence="2">
    <location>
        <begin position="113"/>
        <end position="138"/>
    </location>
</feature>
<dbReference type="Proteomes" id="UP000316213">
    <property type="component" value="Unassembled WGS sequence"/>
</dbReference>
<evidence type="ECO:0000259" key="3">
    <source>
        <dbReference type="Pfam" id="PF02698"/>
    </source>
</evidence>
<dbReference type="PANTHER" id="PTHR30336">
    <property type="entry name" value="INNER MEMBRANE PROTEIN, PROBABLE PERMEASE"/>
    <property type="match status" value="1"/>
</dbReference>
<dbReference type="EMBL" id="SJPM01000008">
    <property type="protein sequence ID" value="TWT94182.1"/>
    <property type="molecule type" value="Genomic_DNA"/>
</dbReference>
<sequence length="338" mass="37126">MFSIPRETGAKSTSSDSPQKIENSDSQLARRDPPTRPDAPVRRGRLRRWRLIGWLALTALLPVSIFLVTYWQQGFVAAGRAGTTMVMPVGWVWLFLWAGTTYFGLLGQRRQSIGWVFLFLIWTAVGNGQVAGTVLGWVESPLPTASDPAFEKRGLDARLDGLVTLGGSANWVVEDFPEVNGDGERILSAAQIYHAGMTRTIITTGSSTDGIAHPCEIAKDLLISLGIPDERIFLIPGVNTQAEMESLAAFLEAPPTAWRDLVESPTDPKMGLVTSAFHMPRALRLAQDHGLDLVAIPCAFRVEYTERPWKAADWIPTSENQSKLGLAFKEAIAWTLGR</sequence>
<dbReference type="GO" id="GO:0005886">
    <property type="term" value="C:plasma membrane"/>
    <property type="evidence" value="ECO:0007669"/>
    <property type="project" value="TreeGrafter"/>
</dbReference>
<dbReference type="RefSeq" id="WP_146579137.1">
    <property type="nucleotide sequence ID" value="NZ_SJPM01000008.1"/>
</dbReference>
<dbReference type="OrthoDB" id="9782395at2"/>
<dbReference type="InterPro" id="IPR051599">
    <property type="entry name" value="Cell_Envelope_Assoc"/>
</dbReference>
<accession>A0A5C6A2Q6</accession>
<evidence type="ECO:0000256" key="1">
    <source>
        <dbReference type="SAM" id="MobiDB-lite"/>
    </source>
</evidence>
<feature type="transmembrane region" description="Helical" evidence="2">
    <location>
        <begin position="85"/>
        <end position="106"/>
    </location>
</feature>
<keyword evidence="2" id="KW-1133">Transmembrane helix</keyword>
<dbReference type="Pfam" id="PF02698">
    <property type="entry name" value="DUF218"/>
    <property type="match status" value="1"/>
</dbReference>
<dbReference type="CDD" id="cd06259">
    <property type="entry name" value="YdcF-like"/>
    <property type="match status" value="1"/>
</dbReference>
<evidence type="ECO:0000313" key="4">
    <source>
        <dbReference type="EMBL" id="TWT94182.1"/>
    </source>
</evidence>